<proteinExistence type="inferred from homology"/>
<dbReference type="InterPro" id="IPR016160">
    <property type="entry name" value="Ald_DH_CS_CYS"/>
</dbReference>
<evidence type="ECO:0000313" key="7">
    <source>
        <dbReference type="EMBL" id="BAT72812.1"/>
    </source>
</evidence>
<evidence type="ECO:0000259" key="6">
    <source>
        <dbReference type="Pfam" id="PF00171"/>
    </source>
</evidence>
<dbReference type="GO" id="GO:0016620">
    <property type="term" value="F:oxidoreductase activity, acting on the aldehyde or oxo group of donors, NAD or NADP as acceptor"/>
    <property type="evidence" value="ECO:0007669"/>
    <property type="project" value="InterPro"/>
</dbReference>
<comment type="similarity">
    <text evidence="1 5">Belongs to the aldehyde dehydrogenase family.</text>
</comment>
<dbReference type="InterPro" id="IPR016162">
    <property type="entry name" value="Ald_DH_N"/>
</dbReference>
<dbReference type="Gene3D" id="3.40.309.10">
    <property type="entry name" value="Aldehyde Dehydrogenase, Chain A, domain 2"/>
    <property type="match status" value="1"/>
</dbReference>
<evidence type="ECO:0000313" key="8">
    <source>
        <dbReference type="Proteomes" id="UP000291084"/>
    </source>
</evidence>
<dbReference type="PANTHER" id="PTHR11699">
    <property type="entry name" value="ALDEHYDE DEHYDROGENASE-RELATED"/>
    <property type="match status" value="1"/>
</dbReference>
<evidence type="ECO:0000256" key="4">
    <source>
        <dbReference type="PROSITE-ProRule" id="PRU10007"/>
    </source>
</evidence>
<name>A0A0S3QWT7_PHAAN</name>
<keyword evidence="2 5" id="KW-0560">Oxidoreductase</keyword>
<feature type="domain" description="Aldehyde dehydrogenase" evidence="6">
    <location>
        <begin position="2"/>
        <end position="158"/>
    </location>
</feature>
<accession>A0A0S3QWT7</accession>
<dbReference type="Gene3D" id="3.40.605.10">
    <property type="entry name" value="Aldehyde Dehydrogenase, Chain A, domain 1"/>
    <property type="match status" value="1"/>
</dbReference>
<dbReference type="InterPro" id="IPR029510">
    <property type="entry name" value="Ald_DH_CS_GLU"/>
</dbReference>
<dbReference type="InterPro" id="IPR016161">
    <property type="entry name" value="Ald_DH/histidinol_DH"/>
</dbReference>
<feature type="active site" evidence="4">
    <location>
        <position position="33"/>
    </location>
</feature>
<dbReference type="InterPro" id="IPR015590">
    <property type="entry name" value="Aldehyde_DH_dom"/>
</dbReference>
<dbReference type="EMBL" id="AP015034">
    <property type="protein sequence ID" value="BAT72812.1"/>
    <property type="molecule type" value="Genomic_DNA"/>
</dbReference>
<evidence type="ECO:0000256" key="1">
    <source>
        <dbReference type="ARBA" id="ARBA00009986"/>
    </source>
</evidence>
<dbReference type="PROSITE" id="PS00687">
    <property type="entry name" value="ALDEHYDE_DEHYDR_GLU"/>
    <property type="match status" value="1"/>
</dbReference>
<dbReference type="Pfam" id="PF00171">
    <property type="entry name" value="Aldedh"/>
    <property type="match status" value="1"/>
</dbReference>
<keyword evidence="3" id="KW-0520">NAD</keyword>
<gene>
    <name evidence="7" type="primary">Vigan.01G025000</name>
    <name evidence="7" type="ORF">VIGAN_01025000</name>
</gene>
<keyword evidence="8" id="KW-1185">Reference proteome</keyword>
<dbReference type="FunFam" id="3.40.309.10:FF:000065">
    <property type="entry name" value="Aldehyde dehydrogenase3"/>
    <property type="match status" value="1"/>
</dbReference>
<dbReference type="SUPFAM" id="SSF53720">
    <property type="entry name" value="ALDH-like"/>
    <property type="match status" value="1"/>
</dbReference>
<dbReference type="PROSITE" id="PS00070">
    <property type="entry name" value="ALDEHYDE_DEHYDR_CYS"/>
    <property type="match status" value="1"/>
</dbReference>
<dbReference type="Proteomes" id="UP000291084">
    <property type="component" value="Chromosome 1"/>
</dbReference>
<sequence>MDVDKVSFTGSTQTGREIMQAAAKSNLKQVSLELGGKSPLIIFDDADVEKAAELALIGILYNKGEVCVASSRVFVQEGIYDEFEKKLLEKAKAWVVGDPFDPKVQQGPQVDKEQFEKILSYIEHGKREGATLLTGGKTLGSKGYFIEPTIFSDIKVNSSYEKVNYL</sequence>
<evidence type="ECO:0000256" key="2">
    <source>
        <dbReference type="ARBA" id="ARBA00023002"/>
    </source>
</evidence>
<evidence type="ECO:0000256" key="5">
    <source>
        <dbReference type="RuleBase" id="RU003345"/>
    </source>
</evidence>
<dbReference type="InterPro" id="IPR016163">
    <property type="entry name" value="Ald_DH_C"/>
</dbReference>
<dbReference type="AlphaFoldDB" id="A0A0S3QWT7"/>
<protein>
    <recommendedName>
        <fullName evidence="6">Aldehyde dehydrogenase domain-containing protein</fullName>
    </recommendedName>
</protein>
<organism evidence="7 8">
    <name type="scientific">Vigna angularis var. angularis</name>
    <dbReference type="NCBI Taxonomy" id="157739"/>
    <lineage>
        <taxon>Eukaryota</taxon>
        <taxon>Viridiplantae</taxon>
        <taxon>Streptophyta</taxon>
        <taxon>Embryophyta</taxon>
        <taxon>Tracheophyta</taxon>
        <taxon>Spermatophyta</taxon>
        <taxon>Magnoliopsida</taxon>
        <taxon>eudicotyledons</taxon>
        <taxon>Gunneridae</taxon>
        <taxon>Pentapetalae</taxon>
        <taxon>rosids</taxon>
        <taxon>fabids</taxon>
        <taxon>Fabales</taxon>
        <taxon>Fabaceae</taxon>
        <taxon>Papilionoideae</taxon>
        <taxon>50 kb inversion clade</taxon>
        <taxon>NPAAA clade</taxon>
        <taxon>indigoferoid/millettioid clade</taxon>
        <taxon>Phaseoleae</taxon>
        <taxon>Vigna</taxon>
    </lineage>
</organism>
<reference evidence="7 8" key="1">
    <citation type="journal article" date="2015" name="Sci. Rep.">
        <title>The power of single molecule real-time sequencing technology in the de novo assembly of a eukaryotic genome.</title>
        <authorList>
            <person name="Sakai H."/>
            <person name="Naito K."/>
            <person name="Ogiso-Tanaka E."/>
            <person name="Takahashi Y."/>
            <person name="Iseki K."/>
            <person name="Muto C."/>
            <person name="Satou K."/>
            <person name="Teruya K."/>
            <person name="Shiroma A."/>
            <person name="Shimoji M."/>
            <person name="Hirano T."/>
            <person name="Itoh T."/>
            <person name="Kaga A."/>
            <person name="Tomooka N."/>
        </authorList>
    </citation>
    <scope>NUCLEOTIDE SEQUENCE [LARGE SCALE GENOMIC DNA]</scope>
    <source>
        <strain evidence="8">cv. Shumari</strain>
    </source>
</reference>
<evidence type="ECO:0000256" key="3">
    <source>
        <dbReference type="ARBA" id="ARBA00023027"/>
    </source>
</evidence>